<dbReference type="InterPro" id="IPR013325">
    <property type="entry name" value="RNA_pol_sigma_r2"/>
</dbReference>
<dbReference type="InterPro" id="IPR036388">
    <property type="entry name" value="WH-like_DNA-bd_sf"/>
</dbReference>
<evidence type="ECO:0000259" key="3">
    <source>
        <dbReference type="Pfam" id="PF04542"/>
    </source>
</evidence>
<organism evidence="5 6">
    <name type="scientific">Cohnella thailandensis</name>
    <dbReference type="NCBI Taxonomy" id="557557"/>
    <lineage>
        <taxon>Bacteria</taxon>
        <taxon>Bacillati</taxon>
        <taxon>Bacillota</taxon>
        <taxon>Bacilli</taxon>
        <taxon>Bacillales</taxon>
        <taxon>Paenibacillaceae</taxon>
        <taxon>Cohnella</taxon>
    </lineage>
</organism>
<reference evidence="5 6" key="1">
    <citation type="submission" date="2020-08" db="EMBL/GenBank/DDBJ databases">
        <title>Cohnella phylogeny.</title>
        <authorList>
            <person name="Dunlap C."/>
        </authorList>
    </citation>
    <scope>NUCLEOTIDE SEQUENCE [LARGE SCALE GENOMIC DNA]</scope>
    <source>
        <strain evidence="5 6">DSM 25241</strain>
    </source>
</reference>
<comment type="subunit">
    <text evidence="1">Interacts transiently with the RNA polymerase catalytic core formed by RpoA, RpoB, RpoC and RpoZ (2 alpha, 1 beta, 1 beta' and 1 omega subunit) to form the RNA polymerase holoenzyme that can initiate transcription.</text>
</comment>
<dbReference type="SUPFAM" id="SSF54427">
    <property type="entry name" value="NTF2-like"/>
    <property type="match status" value="1"/>
</dbReference>
<dbReference type="InterPro" id="IPR014284">
    <property type="entry name" value="RNA_pol_sigma-70_dom"/>
</dbReference>
<feature type="domain" description="RNA polymerase sigma factor 70 region 4 type 2" evidence="4">
    <location>
        <begin position="111"/>
        <end position="162"/>
    </location>
</feature>
<evidence type="ECO:0000256" key="2">
    <source>
        <dbReference type="SAM" id="MobiDB-lite"/>
    </source>
</evidence>
<dbReference type="InterPro" id="IPR052704">
    <property type="entry name" value="ECF_Sigma-70_Domain"/>
</dbReference>
<sequence>MSEMNRLTEQFEGHRSHLRSVAYRMLGSWSEAEDAVQESWLRLSRSDGNRIENIGGWLTTVVSRVCLDMLRSRKSRREEGMDAHDAERPLDDEAEGDPEREAILADSIGLALHVVLDTLNPEERISFILHDIFAVPYAEIAPIVGRSEIAARQLASRARRRLQGARASSGADLNVQRSLVDSFLAAARKGDFEALLAVLDPQVVLRSDRKDAPNEVRGIREVAAQLMGGRAKAARPALVDGEIGVVVSPGGQLLLVLALAYANGKIAGVDVITDESRLRELELISLSD</sequence>
<evidence type="ECO:0000313" key="5">
    <source>
        <dbReference type="EMBL" id="MBB6634263.1"/>
    </source>
</evidence>
<dbReference type="PANTHER" id="PTHR30173">
    <property type="entry name" value="SIGMA 19 FACTOR"/>
    <property type="match status" value="1"/>
</dbReference>
<evidence type="ECO:0000313" key="6">
    <source>
        <dbReference type="Proteomes" id="UP000535838"/>
    </source>
</evidence>
<gene>
    <name evidence="5" type="ORF">H7B67_09085</name>
</gene>
<dbReference type="EMBL" id="JACJVQ010000006">
    <property type="protein sequence ID" value="MBB6634263.1"/>
    <property type="molecule type" value="Genomic_DNA"/>
</dbReference>
<dbReference type="GO" id="GO:0003677">
    <property type="term" value="F:DNA binding"/>
    <property type="evidence" value="ECO:0007669"/>
    <property type="project" value="InterPro"/>
</dbReference>
<dbReference type="Gene3D" id="1.10.1740.10">
    <property type="match status" value="1"/>
</dbReference>
<dbReference type="Pfam" id="PF08281">
    <property type="entry name" value="Sigma70_r4_2"/>
    <property type="match status" value="1"/>
</dbReference>
<dbReference type="SUPFAM" id="SSF88946">
    <property type="entry name" value="Sigma2 domain of RNA polymerase sigma factors"/>
    <property type="match status" value="1"/>
</dbReference>
<feature type="domain" description="RNA polymerase sigma-70 region 2" evidence="3">
    <location>
        <begin position="11"/>
        <end position="75"/>
    </location>
</feature>
<dbReference type="GO" id="GO:0016987">
    <property type="term" value="F:sigma factor activity"/>
    <property type="evidence" value="ECO:0007669"/>
    <property type="project" value="InterPro"/>
</dbReference>
<dbReference type="InterPro" id="IPR032710">
    <property type="entry name" value="NTF2-like_dom_sf"/>
</dbReference>
<dbReference type="Proteomes" id="UP000535838">
    <property type="component" value="Unassembled WGS sequence"/>
</dbReference>
<accession>A0A841SP97</accession>
<dbReference type="PANTHER" id="PTHR30173:SF43">
    <property type="entry name" value="ECF RNA POLYMERASE SIGMA FACTOR SIGI-RELATED"/>
    <property type="match status" value="1"/>
</dbReference>
<evidence type="ECO:0000256" key="1">
    <source>
        <dbReference type="ARBA" id="ARBA00011344"/>
    </source>
</evidence>
<dbReference type="RefSeq" id="WP_185119489.1">
    <property type="nucleotide sequence ID" value="NZ_JACJVQ010000006.1"/>
</dbReference>
<name>A0A841SP97_9BACL</name>
<dbReference type="Pfam" id="PF04542">
    <property type="entry name" value="Sigma70_r2"/>
    <property type="match status" value="1"/>
</dbReference>
<dbReference type="InterPro" id="IPR013249">
    <property type="entry name" value="RNA_pol_sigma70_r4_t2"/>
</dbReference>
<dbReference type="NCBIfam" id="TIGR02937">
    <property type="entry name" value="sigma70-ECF"/>
    <property type="match status" value="1"/>
</dbReference>
<keyword evidence="6" id="KW-1185">Reference proteome</keyword>
<dbReference type="Gene3D" id="1.10.10.10">
    <property type="entry name" value="Winged helix-like DNA-binding domain superfamily/Winged helix DNA-binding domain"/>
    <property type="match status" value="1"/>
</dbReference>
<dbReference type="GO" id="GO:0006352">
    <property type="term" value="P:DNA-templated transcription initiation"/>
    <property type="evidence" value="ECO:0007669"/>
    <property type="project" value="InterPro"/>
</dbReference>
<dbReference type="AlphaFoldDB" id="A0A841SP97"/>
<dbReference type="InterPro" id="IPR007627">
    <property type="entry name" value="RNA_pol_sigma70_r2"/>
</dbReference>
<comment type="caution">
    <text evidence="5">The sequence shown here is derived from an EMBL/GenBank/DDBJ whole genome shotgun (WGS) entry which is preliminary data.</text>
</comment>
<dbReference type="SUPFAM" id="SSF88659">
    <property type="entry name" value="Sigma3 and sigma4 domains of RNA polymerase sigma factors"/>
    <property type="match status" value="1"/>
</dbReference>
<feature type="region of interest" description="Disordered" evidence="2">
    <location>
        <begin position="76"/>
        <end position="97"/>
    </location>
</feature>
<evidence type="ECO:0000259" key="4">
    <source>
        <dbReference type="Pfam" id="PF08281"/>
    </source>
</evidence>
<dbReference type="InterPro" id="IPR013324">
    <property type="entry name" value="RNA_pol_sigma_r3/r4-like"/>
</dbReference>
<protein>
    <submittedName>
        <fullName evidence="5">Sigma-70 family RNA polymerase sigma factor</fullName>
    </submittedName>
</protein>
<proteinExistence type="predicted"/>